<comment type="subcellular location">
    <subcellularLocation>
        <location evidence="1">Mitochondrion outer membrane</location>
        <topology evidence="1">Multi-pass membrane protein</topology>
    </subcellularLocation>
</comment>
<reference evidence="7" key="1">
    <citation type="journal article" date="2014" name="Insect Biochem. Mol. Biol.">
        <title>An insight into the sialome of the frog biting fly, Corethrella appendiculata.</title>
        <authorList>
            <person name="Ribeiro J.M.C."/>
            <person name="Chagas A.C."/>
            <person name="Pham V.M."/>
            <person name="Lounibos L.P."/>
            <person name="Calvo E."/>
        </authorList>
    </citation>
    <scope>NUCLEOTIDE SEQUENCE</scope>
    <source>
        <tissue evidence="7">Salivary glands</tissue>
    </source>
</reference>
<dbReference type="GO" id="GO:0033108">
    <property type="term" value="P:mitochondrial respiratory chain complex assembly"/>
    <property type="evidence" value="ECO:0007669"/>
    <property type="project" value="TreeGrafter"/>
</dbReference>
<evidence type="ECO:0000256" key="5">
    <source>
        <dbReference type="ARBA" id="ARBA00023136"/>
    </source>
</evidence>
<name>U5EM16_9DIPT</name>
<dbReference type="Gene3D" id="2.40.160.50">
    <property type="entry name" value="membrane protein fhac: a member of the omp85/tpsb transporter family"/>
    <property type="match status" value="1"/>
</dbReference>
<evidence type="ECO:0000256" key="4">
    <source>
        <dbReference type="ARBA" id="ARBA00022692"/>
    </source>
</evidence>
<protein>
    <submittedName>
        <fullName evidence="7">Putative sorting and assembly machinery component 50 protein b</fullName>
    </submittedName>
</protein>
<dbReference type="AlphaFoldDB" id="U5EM16"/>
<dbReference type="InterPro" id="IPR000184">
    <property type="entry name" value="Bac_surfAg_D15"/>
</dbReference>
<keyword evidence="5" id="KW-0472">Membrane</keyword>
<sequence length="440" mass="49138">MGGGKSKEIKRTSKVDLTKYNARVDRVNIKGLERTYSDYVSRAVNNLFLAKTFADVLLETNNALSELHELRVFKNVRAHIDVSKGEKATQNGYEVTFEGLELTRITGGIGAELGQNDGSGTAELTTPNIFGRGESLSLKASYSYIKTSELNFKFSKPFFHTILGDYKPETSFTIVKHSSIAPWSKYRLDDFGLLFDFSFLLPFGSHSLQYELGVQELSALDKQTPFFIREHCGPRLASTLRHLYAFDTRDSTVFPTNGFYVKTTTELIGSAISRLGLLKNETHGELNLPLFAGMSVQLCGRLGVLLTDKRKESVPIHRHLFPGGPQTLRGFEVAGVGPHREGVALGCESYWVSGLHLWSPLPFNRYFGGFGNLFRTHFFYNFGSANAFTADHLRSTAGIGLAIRLGERARIEFNYCHPILHQKGDRLVKGFQFGIGFDFV</sequence>
<organism evidence="7">
    <name type="scientific">Corethrella appendiculata</name>
    <dbReference type="NCBI Taxonomy" id="1370023"/>
    <lineage>
        <taxon>Eukaryota</taxon>
        <taxon>Metazoa</taxon>
        <taxon>Ecdysozoa</taxon>
        <taxon>Arthropoda</taxon>
        <taxon>Hexapoda</taxon>
        <taxon>Insecta</taxon>
        <taxon>Pterygota</taxon>
        <taxon>Neoptera</taxon>
        <taxon>Endopterygota</taxon>
        <taxon>Diptera</taxon>
        <taxon>Nematocera</taxon>
        <taxon>Culicoidea</taxon>
        <taxon>Chaoboridae</taxon>
        <taxon>Corethrella</taxon>
    </lineage>
</organism>
<keyword evidence="3" id="KW-1134">Transmembrane beta strand</keyword>
<dbReference type="InterPro" id="IPR039910">
    <property type="entry name" value="D15-like"/>
</dbReference>
<dbReference type="Pfam" id="PF01103">
    <property type="entry name" value="Omp85"/>
    <property type="match status" value="1"/>
</dbReference>
<evidence type="ECO:0000256" key="3">
    <source>
        <dbReference type="ARBA" id="ARBA00022452"/>
    </source>
</evidence>
<evidence type="ECO:0000313" key="7">
    <source>
        <dbReference type="EMBL" id="JAB58679.1"/>
    </source>
</evidence>
<evidence type="ECO:0000256" key="1">
    <source>
        <dbReference type="ARBA" id="ARBA00004374"/>
    </source>
</evidence>
<dbReference type="PANTHER" id="PTHR12815">
    <property type="entry name" value="SORTING AND ASSEMBLY MACHINERY SAMM50 PROTEIN FAMILY MEMBER"/>
    <property type="match status" value="1"/>
</dbReference>
<comment type="similarity">
    <text evidence="2">Belongs to the SAM50/omp85 family.</text>
</comment>
<dbReference type="EMBL" id="GANO01001192">
    <property type="protein sequence ID" value="JAB58679.1"/>
    <property type="molecule type" value="mRNA"/>
</dbReference>
<dbReference type="GO" id="GO:0045040">
    <property type="term" value="P:protein insertion into mitochondrial outer membrane"/>
    <property type="evidence" value="ECO:0007669"/>
    <property type="project" value="TreeGrafter"/>
</dbReference>
<accession>U5EM16</accession>
<keyword evidence="4" id="KW-0812">Transmembrane</keyword>
<dbReference type="PANTHER" id="PTHR12815:SF18">
    <property type="entry name" value="SORTING AND ASSEMBLY MACHINERY COMPONENT 50 HOMOLOG"/>
    <property type="match status" value="1"/>
</dbReference>
<dbReference type="GO" id="GO:0005741">
    <property type="term" value="C:mitochondrial outer membrane"/>
    <property type="evidence" value="ECO:0007669"/>
    <property type="project" value="UniProtKB-SubCell"/>
</dbReference>
<proteinExistence type="evidence at transcript level"/>
<evidence type="ECO:0000259" key="6">
    <source>
        <dbReference type="Pfam" id="PF01103"/>
    </source>
</evidence>
<feature type="domain" description="Bacterial surface antigen (D15)" evidence="6">
    <location>
        <begin position="128"/>
        <end position="439"/>
    </location>
</feature>
<evidence type="ECO:0000256" key="2">
    <source>
        <dbReference type="ARBA" id="ARBA00010913"/>
    </source>
</evidence>